<dbReference type="InterPro" id="IPR005225">
    <property type="entry name" value="Small_GTP-bd"/>
</dbReference>
<dbReference type="PANTHER" id="PTHR42908">
    <property type="entry name" value="TRANSLATION ELONGATION FACTOR-RELATED"/>
    <property type="match status" value="1"/>
</dbReference>
<dbReference type="PROSITE" id="PS00301">
    <property type="entry name" value="G_TR_1"/>
    <property type="match status" value="1"/>
</dbReference>
<proteinExistence type="predicted"/>
<dbReference type="Pfam" id="PF00679">
    <property type="entry name" value="EFG_C"/>
    <property type="match status" value="1"/>
</dbReference>
<dbReference type="InterPro" id="IPR047041">
    <property type="entry name" value="BipA_GTP-bd_dom"/>
</dbReference>
<dbReference type="Gene3D" id="1.25.40.10">
    <property type="entry name" value="Tetratricopeptide repeat domain"/>
    <property type="match status" value="3"/>
</dbReference>
<dbReference type="InterPro" id="IPR042116">
    <property type="entry name" value="TypA/BipA_C"/>
</dbReference>
<dbReference type="InterPro" id="IPR009000">
    <property type="entry name" value="Transl_B-barrel_sf"/>
</dbReference>
<dbReference type="InterPro" id="IPR031157">
    <property type="entry name" value="G_TR_CS"/>
</dbReference>
<evidence type="ECO:0000313" key="4">
    <source>
        <dbReference type="Proteomes" id="UP001178507"/>
    </source>
</evidence>
<dbReference type="SMART" id="SM00838">
    <property type="entry name" value="EFG_C"/>
    <property type="match status" value="1"/>
</dbReference>
<dbReference type="GO" id="GO:1990904">
    <property type="term" value="C:ribonucleoprotein complex"/>
    <property type="evidence" value="ECO:0007669"/>
    <property type="project" value="TreeGrafter"/>
</dbReference>
<gene>
    <name evidence="3" type="ORF">EVOR1521_LOCUS13479</name>
</gene>
<dbReference type="InterPro" id="IPR035647">
    <property type="entry name" value="EFG_III/V"/>
</dbReference>
<comment type="caution">
    <text evidence="3">The sequence shown here is derived from an EMBL/GenBank/DDBJ whole genome shotgun (WGS) entry which is preliminary data.</text>
</comment>
<protein>
    <recommendedName>
        <fullName evidence="2">Tr-type G domain-containing protein</fullName>
    </recommendedName>
</protein>
<sequence length="1079" mass="116172">MASFLDCPDLKRANGLVASLAKSSRWSELLRGLASKGSLEPSVVTFGVAITGCSRASAWCAAARLAEVLLEVGVEPSVISATSAVSTCEKSSAWQCAVQSLNDLSLRSLEPNIVGFGAVASACEKAGGFWRQAAQQLQSLRRRGIQVSLVLLNAVSSACEKACASGTDGSPWQLGISLLALAPKLKMLPDAVSHNAAISACEKVGAWEQALDLLQDLRRLGLLSTLSFNAAISACARTFRWDLALLLREDLASCGLQPDLITYSSLISACEKGLVWRRALAIFSETWPRMELSWGEDPGTGKREAVNRGIKPDLVLCNAVISACEKGQQWEKALWLVMTLRKLGPSPDAVSYSAAISACSKSAWPWALWLFTHAGDVTLPAASAALGAVARARRWQVALALASLMRQRGALDAGTLALVADASGSSGQLPGIMEEARGLLLRQVRSERKKCAGLTPSPSLKEVPLDKLRNVAIIAHVDHGKTTLVDQLMKQSGMGLKVTERMMDSKALEQERGITILSKATRISWNGYVFNIVDTPGHADFGGEVERVLSMVDGVVLLVDIIEGPKAQTKFVLQKALKHEKMKPLVVINKVDRPLTRDPGEVENDIFDVFATMASNDDQLEYPTLYASGKAGFCARTLEEARSDSRPTDMAVLYEAIKDVVPPPSPQEADPAVVAADEKCKGFSMLVSQLDRLPALGPTVTGKVFSGQIHKGDKISCKNLQGEVVASGKVKEITVVLGVTREPVKMAKAGDIVSISVQGFMPKWTQTLVSHAKVPPVPCQPIDPPILAVRASVNDSPLAGKDGKYITLNAMGERLEKEALTNPAIEIAASPNRDYFEIRGRGEMQLGILIEEMRREGYEMSLSPPSVVKSVSEDGTTMEPWEDVQIEVDLNHGSQVIERMSGRNAKIVDMNTVGDRQVIRLEAPTSSMLGLRSWLREISGGTAIVVSEFKEMQPLGPPAPRDRNGVLCANTAGIATAVDLGKAARLGKLFIGDGFEVYPGMIFGESNGQLDIDTNISRKHDGYTSASGYSPPAEKRLEEALSYILEDEKLEVTPKRIVMRKAILDANERRVAAKAAAKR</sequence>
<dbReference type="InterPro" id="IPR002885">
    <property type="entry name" value="PPR_rpt"/>
</dbReference>
<dbReference type="Gene3D" id="2.40.30.10">
    <property type="entry name" value="Translation factors"/>
    <property type="match status" value="1"/>
</dbReference>
<dbReference type="Pfam" id="PF01535">
    <property type="entry name" value="PPR"/>
    <property type="match status" value="1"/>
</dbReference>
<dbReference type="GO" id="GO:0005525">
    <property type="term" value="F:GTP binding"/>
    <property type="evidence" value="ECO:0007669"/>
    <property type="project" value="InterPro"/>
</dbReference>
<dbReference type="InterPro" id="IPR027417">
    <property type="entry name" value="P-loop_NTPase"/>
</dbReference>
<dbReference type="SUPFAM" id="SSF50447">
    <property type="entry name" value="Translation proteins"/>
    <property type="match status" value="1"/>
</dbReference>
<accession>A0AA36IHF9</accession>
<dbReference type="Pfam" id="PF21018">
    <property type="entry name" value="BipA_C"/>
    <property type="match status" value="1"/>
</dbReference>
<organism evidence="3 4">
    <name type="scientific">Effrenium voratum</name>
    <dbReference type="NCBI Taxonomy" id="2562239"/>
    <lineage>
        <taxon>Eukaryota</taxon>
        <taxon>Sar</taxon>
        <taxon>Alveolata</taxon>
        <taxon>Dinophyceae</taxon>
        <taxon>Suessiales</taxon>
        <taxon>Symbiodiniaceae</taxon>
        <taxon>Effrenium</taxon>
    </lineage>
</organism>
<dbReference type="InterPro" id="IPR011990">
    <property type="entry name" value="TPR-like_helical_dom_sf"/>
</dbReference>
<dbReference type="GO" id="GO:0003924">
    <property type="term" value="F:GTPase activity"/>
    <property type="evidence" value="ECO:0007669"/>
    <property type="project" value="InterPro"/>
</dbReference>
<dbReference type="Gene3D" id="3.40.50.300">
    <property type="entry name" value="P-loop containing nucleotide triphosphate hydrolases"/>
    <property type="match status" value="1"/>
</dbReference>
<dbReference type="InterPro" id="IPR000640">
    <property type="entry name" value="EFG_V-like"/>
</dbReference>
<dbReference type="CDD" id="cd01891">
    <property type="entry name" value="TypA_BipA"/>
    <property type="match status" value="1"/>
</dbReference>
<name>A0AA36IHF9_9DINO</name>
<dbReference type="Gene3D" id="2.40.50.250">
    <property type="entry name" value="bipa protein"/>
    <property type="match status" value="1"/>
</dbReference>
<dbReference type="Pfam" id="PF00009">
    <property type="entry name" value="GTP_EFTU"/>
    <property type="match status" value="1"/>
</dbReference>
<reference evidence="3" key="1">
    <citation type="submission" date="2023-08" db="EMBL/GenBank/DDBJ databases">
        <authorList>
            <person name="Chen Y."/>
            <person name="Shah S."/>
            <person name="Dougan E. K."/>
            <person name="Thang M."/>
            <person name="Chan C."/>
        </authorList>
    </citation>
    <scope>NUCLEOTIDE SEQUENCE</scope>
</reference>
<dbReference type="Gene3D" id="3.30.70.870">
    <property type="entry name" value="Elongation Factor G (Translational Gtpase), domain 3"/>
    <property type="match status" value="1"/>
</dbReference>
<dbReference type="Gene3D" id="3.30.70.240">
    <property type="match status" value="1"/>
</dbReference>
<dbReference type="EMBL" id="CAUJNA010001513">
    <property type="protein sequence ID" value="CAJ1387390.1"/>
    <property type="molecule type" value="Genomic_DNA"/>
</dbReference>
<evidence type="ECO:0000313" key="3">
    <source>
        <dbReference type="EMBL" id="CAJ1387390.1"/>
    </source>
</evidence>
<evidence type="ECO:0000256" key="1">
    <source>
        <dbReference type="PROSITE-ProRule" id="PRU00708"/>
    </source>
</evidence>
<dbReference type="PROSITE" id="PS51722">
    <property type="entry name" value="G_TR_2"/>
    <property type="match status" value="1"/>
</dbReference>
<dbReference type="InterPro" id="IPR048876">
    <property type="entry name" value="BipA_C"/>
</dbReference>
<dbReference type="PRINTS" id="PR00315">
    <property type="entry name" value="ELONGATNFCT"/>
</dbReference>
<dbReference type="AlphaFoldDB" id="A0AA36IHF9"/>
<dbReference type="SUPFAM" id="SSF52540">
    <property type="entry name" value="P-loop containing nucleoside triphosphate hydrolases"/>
    <property type="match status" value="1"/>
</dbReference>
<dbReference type="Proteomes" id="UP001178507">
    <property type="component" value="Unassembled WGS sequence"/>
</dbReference>
<evidence type="ECO:0000259" key="2">
    <source>
        <dbReference type="PROSITE" id="PS51722"/>
    </source>
</evidence>
<feature type="repeat" description="PPR" evidence="1">
    <location>
        <begin position="190"/>
        <end position="224"/>
    </location>
</feature>
<dbReference type="SUPFAM" id="SSF54980">
    <property type="entry name" value="EF-G C-terminal domain-like"/>
    <property type="match status" value="2"/>
</dbReference>
<dbReference type="PANTHER" id="PTHR42908:SF8">
    <property type="entry name" value="TR-TYPE G DOMAIN-CONTAINING PROTEIN"/>
    <property type="match status" value="1"/>
</dbReference>
<dbReference type="NCBIfam" id="TIGR00231">
    <property type="entry name" value="small_GTP"/>
    <property type="match status" value="1"/>
</dbReference>
<dbReference type="GO" id="GO:0005829">
    <property type="term" value="C:cytosol"/>
    <property type="evidence" value="ECO:0007669"/>
    <property type="project" value="TreeGrafter"/>
</dbReference>
<dbReference type="PROSITE" id="PS51375">
    <property type="entry name" value="PPR"/>
    <property type="match status" value="2"/>
</dbReference>
<feature type="domain" description="Tr-type G" evidence="2">
    <location>
        <begin position="466"/>
        <end position="665"/>
    </location>
</feature>
<feature type="repeat" description="PPR" evidence="1">
    <location>
        <begin position="313"/>
        <end position="347"/>
    </location>
</feature>
<dbReference type="InterPro" id="IPR000795">
    <property type="entry name" value="T_Tr_GTP-bd_dom"/>
</dbReference>
<dbReference type="Pfam" id="PF13812">
    <property type="entry name" value="PPR_3"/>
    <property type="match status" value="1"/>
</dbReference>
<keyword evidence="4" id="KW-1185">Reference proteome</keyword>